<reference evidence="1 2" key="1">
    <citation type="journal article" date="2016" name="Nat. Commun.">
        <title>Thousands of microbial genomes shed light on interconnected biogeochemical processes in an aquifer system.</title>
        <authorList>
            <person name="Anantharaman K."/>
            <person name="Brown C.T."/>
            <person name="Hug L.A."/>
            <person name="Sharon I."/>
            <person name="Castelle C.J."/>
            <person name="Probst A.J."/>
            <person name="Thomas B.C."/>
            <person name="Singh A."/>
            <person name="Wilkins M.J."/>
            <person name="Karaoz U."/>
            <person name="Brodie E.L."/>
            <person name="Williams K.H."/>
            <person name="Hubbard S.S."/>
            <person name="Banfield J.F."/>
        </authorList>
    </citation>
    <scope>NUCLEOTIDE SEQUENCE [LARGE SCALE GENOMIC DNA]</scope>
</reference>
<name>A0A1F6GRA3_9PROT</name>
<organism evidence="1 2">
    <name type="scientific">Candidatus Lambdaproteobacteria bacterium RIFOXYD2_FULL_56_26</name>
    <dbReference type="NCBI Taxonomy" id="1817773"/>
    <lineage>
        <taxon>Bacteria</taxon>
        <taxon>Pseudomonadati</taxon>
        <taxon>Pseudomonadota</taxon>
        <taxon>Candidatus Lambdaproteobacteria</taxon>
    </lineage>
</organism>
<dbReference type="Proteomes" id="UP000177583">
    <property type="component" value="Unassembled WGS sequence"/>
</dbReference>
<protein>
    <submittedName>
        <fullName evidence="1">Uncharacterized protein</fullName>
    </submittedName>
</protein>
<comment type="caution">
    <text evidence="1">The sequence shown here is derived from an EMBL/GenBank/DDBJ whole genome shotgun (WGS) entry which is preliminary data.</text>
</comment>
<sequence length="104" mass="12466">MNKGFGAWKQVFRRWSKLTDRINYKLVWLARPKYMLPFSGFMGNISFADRLPYGSFWGMSIGMGLYWSMYLLQQNELYPFACRVHLPPVEPIRSARWYKWKGLD</sequence>
<dbReference type="AlphaFoldDB" id="A0A1F6GRA3"/>
<accession>A0A1F6GRA3</accession>
<evidence type="ECO:0000313" key="2">
    <source>
        <dbReference type="Proteomes" id="UP000177583"/>
    </source>
</evidence>
<proteinExistence type="predicted"/>
<dbReference type="EMBL" id="MFNF01000043">
    <property type="protein sequence ID" value="OGH00717.1"/>
    <property type="molecule type" value="Genomic_DNA"/>
</dbReference>
<evidence type="ECO:0000313" key="1">
    <source>
        <dbReference type="EMBL" id="OGH00717.1"/>
    </source>
</evidence>
<gene>
    <name evidence="1" type="ORF">A2557_03540</name>
</gene>